<dbReference type="CDD" id="cd05233">
    <property type="entry name" value="SDR_c"/>
    <property type="match status" value="1"/>
</dbReference>
<sequence length="289" mass="31038">MHPFPSYTKEWHSSSYPSISPTRPELSLSGKTIVIAGGGAGIGLAISKSLAQAGVSKLAIIGRRAAVLSDAATSIHDLVGDKTQVLTIAADISEKMQIDEAFAEIGKNFGAIDILIPNAAYFTGVRPFGEESVEDWEKNLNVNVKGMYLVASAFLKHAAKNASIINISTAMIHLPPFGGFSSYSATKLAGTNIMDSIQKEHPNVHIVNVHPGRVRETEMAGRAVGPDHIDDADLAGDFVVWLASEEAKFLNGKFVWVNWDVDELKAKAKEIQDSALLSIGLVGFSDFKY</sequence>
<comment type="similarity">
    <text evidence="1">Belongs to the short-chain dehydrogenases/reductases (SDR) family.</text>
</comment>
<dbReference type="GeneID" id="28822231"/>
<keyword evidence="6" id="KW-1185">Reference proteome</keyword>
<proteinExistence type="inferred from homology"/>
<dbReference type="KEGG" id="psco:LY89DRAFT_659149"/>
<dbReference type="EMBL" id="KQ947436">
    <property type="protein sequence ID" value="KUJ08159.1"/>
    <property type="molecule type" value="Genomic_DNA"/>
</dbReference>
<dbReference type="Gene3D" id="3.40.50.720">
    <property type="entry name" value="NAD(P)-binding Rossmann-like Domain"/>
    <property type="match status" value="1"/>
</dbReference>
<dbReference type="AlphaFoldDB" id="A0A132B841"/>
<accession>A0A132B841</accession>
<name>A0A132B841_MOLSC</name>
<protein>
    <submittedName>
        <fullName evidence="5">NAD(P)-binding protein</fullName>
    </submittedName>
</protein>
<evidence type="ECO:0000256" key="1">
    <source>
        <dbReference type="ARBA" id="ARBA00006484"/>
    </source>
</evidence>
<gene>
    <name evidence="5" type="ORF">LY89DRAFT_659149</name>
</gene>
<keyword evidence="3" id="KW-0560">Oxidoreductase</keyword>
<dbReference type="InterPro" id="IPR020904">
    <property type="entry name" value="Sc_DH/Rdtase_CS"/>
</dbReference>
<dbReference type="OrthoDB" id="1933717at2759"/>
<evidence type="ECO:0000256" key="3">
    <source>
        <dbReference type="ARBA" id="ARBA00023002"/>
    </source>
</evidence>
<organism evidence="5 6">
    <name type="scientific">Mollisia scopiformis</name>
    <name type="common">Conifer needle endophyte fungus</name>
    <name type="synonym">Phialocephala scopiformis</name>
    <dbReference type="NCBI Taxonomy" id="149040"/>
    <lineage>
        <taxon>Eukaryota</taxon>
        <taxon>Fungi</taxon>
        <taxon>Dikarya</taxon>
        <taxon>Ascomycota</taxon>
        <taxon>Pezizomycotina</taxon>
        <taxon>Leotiomycetes</taxon>
        <taxon>Helotiales</taxon>
        <taxon>Mollisiaceae</taxon>
        <taxon>Mollisia</taxon>
    </lineage>
</organism>
<dbReference type="InterPro" id="IPR036291">
    <property type="entry name" value="NAD(P)-bd_dom_sf"/>
</dbReference>
<dbReference type="PANTHER" id="PTHR42901">
    <property type="entry name" value="ALCOHOL DEHYDROGENASE"/>
    <property type="match status" value="1"/>
</dbReference>
<dbReference type="Pfam" id="PF00106">
    <property type="entry name" value="adh_short"/>
    <property type="match status" value="1"/>
</dbReference>
<evidence type="ECO:0000313" key="5">
    <source>
        <dbReference type="EMBL" id="KUJ08159.1"/>
    </source>
</evidence>
<evidence type="ECO:0000256" key="2">
    <source>
        <dbReference type="ARBA" id="ARBA00022857"/>
    </source>
</evidence>
<dbReference type="SUPFAM" id="SSF51735">
    <property type="entry name" value="NAD(P)-binding Rossmann-fold domains"/>
    <property type="match status" value="1"/>
</dbReference>
<dbReference type="GO" id="GO:0016491">
    <property type="term" value="F:oxidoreductase activity"/>
    <property type="evidence" value="ECO:0007669"/>
    <property type="project" value="UniProtKB-KW"/>
</dbReference>
<dbReference type="InterPro" id="IPR002347">
    <property type="entry name" value="SDR_fam"/>
</dbReference>
<feature type="region of interest" description="Disordered" evidence="4">
    <location>
        <begin position="1"/>
        <end position="21"/>
    </location>
</feature>
<evidence type="ECO:0000313" key="6">
    <source>
        <dbReference type="Proteomes" id="UP000070700"/>
    </source>
</evidence>
<keyword evidence="2" id="KW-0521">NADP</keyword>
<dbReference type="RefSeq" id="XP_018062514.1">
    <property type="nucleotide sequence ID" value="XM_018212505.1"/>
</dbReference>
<dbReference type="PRINTS" id="PR00081">
    <property type="entry name" value="GDHRDH"/>
</dbReference>
<dbReference type="PANTHER" id="PTHR42901:SF1">
    <property type="entry name" value="ALCOHOL DEHYDROGENASE"/>
    <property type="match status" value="1"/>
</dbReference>
<dbReference type="InParanoid" id="A0A132B841"/>
<reference evidence="5 6" key="1">
    <citation type="submission" date="2015-10" db="EMBL/GenBank/DDBJ databases">
        <title>Full genome of DAOMC 229536 Phialocephala scopiformis, a fungal endophyte of spruce producing the potent anti-insectan compound rugulosin.</title>
        <authorList>
            <consortium name="DOE Joint Genome Institute"/>
            <person name="Walker A.K."/>
            <person name="Frasz S.L."/>
            <person name="Seifert K.A."/>
            <person name="Miller J.D."/>
            <person name="Mondo S.J."/>
            <person name="Labutti K."/>
            <person name="Lipzen A."/>
            <person name="Dockter R."/>
            <person name="Kennedy M."/>
            <person name="Grigoriev I.V."/>
            <person name="Spatafora J.W."/>
        </authorList>
    </citation>
    <scope>NUCLEOTIDE SEQUENCE [LARGE SCALE GENOMIC DNA]</scope>
    <source>
        <strain evidence="5 6">CBS 120377</strain>
    </source>
</reference>
<evidence type="ECO:0000256" key="4">
    <source>
        <dbReference type="SAM" id="MobiDB-lite"/>
    </source>
</evidence>
<dbReference type="PROSITE" id="PS00061">
    <property type="entry name" value="ADH_SHORT"/>
    <property type="match status" value="1"/>
</dbReference>
<dbReference type="Proteomes" id="UP000070700">
    <property type="component" value="Unassembled WGS sequence"/>
</dbReference>